<dbReference type="RefSeq" id="WP_311594017.1">
    <property type="nucleotide sequence ID" value="NZ_JAVRHV010000006.1"/>
</dbReference>
<organism evidence="2 3">
    <name type="scientific">Urechidicola vernalis</name>
    <dbReference type="NCBI Taxonomy" id="3075600"/>
    <lineage>
        <taxon>Bacteria</taxon>
        <taxon>Pseudomonadati</taxon>
        <taxon>Bacteroidota</taxon>
        <taxon>Flavobacteriia</taxon>
        <taxon>Flavobacteriales</taxon>
        <taxon>Flavobacteriaceae</taxon>
        <taxon>Urechidicola</taxon>
    </lineage>
</organism>
<protein>
    <recommendedName>
        <fullName evidence="4">WD40-like Beta Propeller Repeat</fullName>
    </recommendedName>
</protein>
<keyword evidence="3" id="KW-1185">Reference proteome</keyword>
<dbReference type="Pfam" id="PF07676">
    <property type="entry name" value="PD40"/>
    <property type="match status" value="1"/>
</dbReference>
<reference evidence="2 3" key="1">
    <citation type="submission" date="2023-09" db="EMBL/GenBank/DDBJ databases">
        <authorList>
            <person name="Rey-Velasco X."/>
        </authorList>
    </citation>
    <scope>NUCLEOTIDE SEQUENCE [LARGE SCALE GENOMIC DNA]</scope>
    <source>
        <strain evidence="2 3">P050</strain>
    </source>
</reference>
<dbReference type="InterPro" id="IPR011659">
    <property type="entry name" value="WD40"/>
</dbReference>
<dbReference type="EMBL" id="JAVRHV010000006">
    <property type="protein sequence ID" value="MDT0553933.1"/>
    <property type="molecule type" value="Genomic_DNA"/>
</dbReference>
<gene>
    <name evidence="2" type="ORF">RM519_11795</name>
</gene>
<comment type="caution">
    <text evidence="2">The sequence shown here is derived from an EMBL/GenBank/DDBJ whole genome shotgun (WGS) entry which is preliminary data.</text>
</comment>
<dbReference type="Proteomes" id="UP001252186">
    <property type="component" value="Unassembled WGS sequence"/>
</dbReference>
<evidence type="ECO:0000313" key="2">
    <source>
        <dbReference type="EMBL" id="MDT0553933.1"/>
    </source>
</evidence>
<dbReference type="SUPFAM" id="SSF82171">
    <property type="entry name" value="DPP6 N-terminal domain-like"/>
    <property type="match status" value="1"/>
</dbReference>
<feature type="signal peptide" evidence="1">
    <location>
        <begin position="1"/>
        <end position="18"/>
    </location>
</feature>
<evidence type="ECO:0008006" key="4">
    <source>
        <dbReference type="Google" id="ProtNLM"/>
    </source>
</evidence>
<sequence length="306" mass="34723">MKKAYFILLLVCALFLNACTNNKSQNSKNSDSLNVKSPYFGQKLPGLTPEIFAPGVVSLNGRFEHSVSFSPKLDEIYYTASIKDEDPSIYFSKLEGEKWTSPKKANFTKGKKAGEMQGFVSPKGDKIYFTAHNPFTLPEHEESVKAWYVNRLDNSWSEATQLDSPINKDFVFYLNQATNGDLYYFNVSKRKTYYAPNRNGKFPEVHEVEIGGAHAFIAPSQDYIVVNARNTEDAQRKSDIYVYFKQNDGTWSKAINLGPEVNSKFAETCPSITPDGKYLFFAKYEEEGGESNIYWVSTEVIENLRP</sequence>
<proteinExistence type="predicted"/>
<keyword evidence="1" id="KW-0732">Signal</keyword>
<evidence type="ECO:0000313" key="3">
    <source>
        <dbReference type="Proteomes" id="UP001252186"/>
    </source>
</evidence>
<evidence type="ECO:0000256" key="1">
    <source>
        <dbReference type="SAM" id="SignalP"/>
    </source>
</evidence>
<feature type="chain" id="PRO_5047454847" description="WD40-like Beta Propeller Repeat" evidence="1">
    <location>
        <begin position="19"/>
        <end position="306"/>
    </location>
</feature>
<accession>A0ABU2YA38</accession>
<name>A0ABU2YA38_9FLAO</name>